<evidence type="ECO:0000313" key="4">
    <source>
        <dbReference type="Proteomes" id="UP001174694"/>
    </source>
</evidence>
<evidence type="ECO:0000313" key="3">
    <source>
        <dbReference type="EMBL" id="KAJ9143006.1"/>
    </source>
</evidence>
<reference evidence="3" key="1">
    <citation type="submission" date="2022-07" db="EMBL/GenBank/DDBJ databases">
        <title>Fungi with potential for degradation of polypropylene.</title>
        <authorList>
            <person name="Gostincar C."/>
        </authorList>
    </citation>
    <scope>NUCLEOTIDE SEQUENCE</scope>
    <source>
        <strain evidence="3">EXF-13308</strain>
    </source>
</reference>
<feature type="compositionally biased region" description="Polar residues" evidence="1">
    <location>
        <begin position="643"/>
        <end position="655"/>
    </location>
</feature>
<dbReference type="InterPro" id="IPR015915">
    <property type="entry name" value="Kelch-typ_b-propeller"/>
</dbReference>
<name>A0AA38RJR8_9PEZI</name>
<dbReference type="InterPro" id="IPR011043">
    <property type="entry name" value="Gal_Oxase/kelch_b-propeller"/>
</dbReference>
<feature type="compositionally biased region" description="Basic and acidic residues" evidence="1">
    <location>
        <begin position="671"/>
        <end position="681"/>
    </location>
</feature>
<organism evidence="3 4">
    <name type="scientific">Pleurostoma richardsiae</name>
    <dbReference type="NCBI Taxonomy" id="41990"/>
    <lineage>
        <taxon>Eukaryota</taxon>
        <taxon>Fungi</taxon>
        <taxon>Dikarya</taxon>
        <taxon>Ascomycota</taxon>
        <taxon>Pezizomycotina</taxon>
        <taxon>Sordariomycetes</taxon>
        <taxon>Sordariomycetidae</taxon>
        <taxon>Calosphaeriales</taxon>
        <taxon>Pleurostomataceae</taxon>
        <taxon>Pleurostoma</taxon>
    </lineage>
</organism>
<dbReference type="Proteomes" id="UP001174694">
    <property type="component" value="Unassembled WGS sequence"/>
</dbReference>
<keyword evidence="2" id="KW-0472">Membrane</keyword>
<proteinExistence type="predicted"/>
<feature type="transmembrane region" description="Helical" evidence="2">
    <location>
        <begin position="534"/>
        <end position="559"/>
    </location>
</feature>
<feature type="region of interest" description="Disordered" evidence="1">
    <location>
        <begin position="601"/>
        <end position="692"/>
    </location>
</feature>
<keyword evidence="2" id="KW-1133">Transmembrane helix</keyword>
<dbReference type="Pfam" id="PF24681">
    <property type="entry name" value="Kelch_KLHDC2_KLHL20_DRC7"/>
    <property type="match status" value="1"/>
</dbReference>
<dbReference type="Gene3D" id="2.120.10.80">
    <property type="entry name" value="Kelch-type beta propeller"/>
    <property type="match status" value="2"/>
</dbReference>
<dbReference type="EMBL" id="JANBVO010000020">
    <property type="protein sequence ID" value="KAJ9143006.1"/>
    <property type="molecule type" value="Genomic_DNA"/>
</dbReference>
<sequence>MVHQVRDASAAKDEGELERPSFKLVRFSWVRGHGKVAGAGLIRRTDSPTAACTRFSHQTAFLNGTLYLYGGQVKATGTQSTDTWKNNLLALDLTNGWDVGHPLLSGLPQPDGPPAVANGYIWNDYDNLFLYGGEFADNPYVEPAAVSIWKYAVASGAWTEYLAPLTSSGNNSDGGGQPVQRSAEGAGISVPELGRSWYFGGHLDLATTPGWSDQVARVYLKSLLEFTHPGYINDGVYSLGTSKGAPESGVYRNITQGGLQGEEVFTERADGALVFIPGWGDLGVLIGLAGGTATEFTDDLSTLDVYDIASSVWYHQKTTGNAPSVRVNPCAVVAAAPDASSFQIFLFGGQNLQPKKQQTQYSDMYILTIPSFTWVGPIMQDGSDMPSPRAGHTCNLRDGQMIVVGGYIGQTTDCDSSPAYVFNASSLKWTSSFKPLSPEADLNSENSVLAASYGYMVPEEVVRVIGGSPGGGATASTPAAGPATNGPFATGKSPVFTVTASGTTATITASGSSEAVPAPSPSANIGRSHHSSEALTAAGVVAGCAGVAAAYLGYCAWLYRRQVRAYKSHLAVVNRYNSPVTASRGSLGGFAAIFGRRAKNKSHIGSHVSPNPQGRGEKHGWGHSRHESASSGSEPLAWAGRDSMNSPTMGTSRESTVGERHAPVVVGIGGHQDDVRDRPRNSESGGSTSSAERLLDGQELSFFNVVMGPRRALRVVNGLQEAELN</sequence>
<keyword evidence="4" id="KW-1185">Reference proteome</keyword>
<feature type="compositionally biased region" description="Basic and acidic residues" evidence="1">
    <location>
        <begin position="615"/>
        <end position="628"/>
    </location>
</feature>
<feature type="compositionally biased region" description="Polar residues" evidence="1">
    <location>
        <begin position="682"/>
        <end position="691"/>
    </location>
</feature>
<dbReference type="AlphaFoldDB" id="A0AA38RJR8"/>
<gene>
    <name evidence="3" type="ORF">NKR23_g6936</name>
</gene>
<dbReference type="PANTHER" id="PTHR23244">
    <property type="entry name" value="KELCH REPEAT DOMAIN"/>
    <property type="match status" value="1"/>
</dbReference>
<protein>
    <submittedName>
        <fullName evidence="3">Kelch domain-containing protein 4</fullName>
    </submittedName>
</protein>
<comment type="caution">
    <text evidence="3">The sequence shown here is derived from an EMBL/GenBank/DDBJ whole genome shotgun (WGS) entry which is preliminary data.</text>
</comment>
<dbReference type="PANTHER" id="PTHR23244:SF441">
    <property type="entry name" value="KELCH REPEAT PROTEIN"/>
    <property type="match status" value="1"/>
</dbReference>
<keyword evidence="2" id="KW-0812">Transmembrane</keyword>
<evidence type="ECO:0000256" key="1">
    <source>
        <dbReference type="SAM" id="MobiDB-lite"/>
    </source>
</evidence>
<dbReference type="SUPFAM" id="SSF50965">
    <property type="entry name" value="Galactose oxidase, central domain"/>
    <property type="match status" value="1"/>
</dbReference>
<evidence type="ECO:0000256" key="2">
    <source>
        <dbReference type="SAM" id="Phobius"/>
    </source>
</evidence>
<accession>A0AA38RJR8</accession>